<protein>
    <submittedName>
        <fullName evidence="2">Uncharacterized protein</fullName>
    </submittedName>
</protein>
<dbReference type="AlphaFoldDB" id="A0A381U1E0"/>
<accession>A0A381U1E0</accession>
<evidence type="ECO:0000256" key="1">
    <source>
        <dbReference type="SAM" id="Phobius"/>
    </source>
</evidence>
<reference evidence="2" key="1">
    <citation type="submission" date="2018-05" db="EMBL/GenBank/DDBJ databases">
        <authorList>
            <person name="Lanie J.A."/>
            <person name="Ng W.-L."/>
            <person name="Kazmierczak K.M."/>
            <person name="Andrzejewski T.M."/>
            <person name="Davidsen T.M."/>
            <person name="Wayne K.J."/>
            <person name="Tettelin H."/>
            <person name="Glass J.I."/>
            <person name="Rusch D."/>
            <person name="Podicherti R."/>
            <person name="Tsui H.-C.T."/>
            <person name="Winkler M.E."/>
        </authorList>
    </citation>
    <scope>NUCLEOTIDE SEQUENCE</scope>
</reference>
<keyword evidence="1" id="KW-0812">Transmembrane</keyword>
<keyword evidence="1" id="KW-0472">Membrane</keyword>
<feature type="transmembrane region" description="Helical" evidence="1">
    <location>
        <begin position="6"/>
        <end position="35"/>
    </location>
</feature>
<dbReference type="EMBL" id="UINC01005399">
    <property type="protein sequence ID" value="SVA21077.1"/>
    <property type="molecule type" value="Genomic_DNA"/>
</dbReference>
<keyword evidence="1" id="KW-1133">Transmembrane helix</keyword>
<name>A0A381U1E0_9ZZZZ</name>
<proteinExistence type="predicted"/>
<sequence length="40" mass="4246">MGILKIISVCVFAAVALGFFASIGIWAAVSFLRLFGIETL</sequence>
<gene>
    <name evidence="2" type="ORF">METZ01_LOCUS73931</name>
</gene>
<organism evidence="2">
    <name type="scientific">marine metagenome</name>
    <dbReference type="NCBI Taxonomy" id="408172"/>
    <lineage>
        <taxon>unclassified sequences</taxon>
        <taxon>metagenomes</taxon>
        <taxon>ecological metagenomes</taxon>
    </lineage>
</organism>
<evidence type="ECO:0000313" key="2">
    <source>
        <dbReference type="EMBL" id="SVA21077.1"/>
    </source>
</evidence>